<reference evidence="2" key="1">
    <citation type="journal article" date="2019" name="Int. J. Syst. Evol. Microbiol.">
        <title>The Global Catalogue of Microorganisms (GCM) 10K type strain sequencing project: providing services to taxonomists for standard genome sequencing and annotation.</title>
        <authorList>
            <consortium name="The Broad Institute Genomics Platform"/>
            <consortium name="The Broad Institute Genome Sequencing Center for Infectious Disease"/>
            <person name="Wu L."/>
            <person name="Ma J."/>
        </authorList>
    </citation>
    <scope>NUCLEOTIDE SEQUENCE [LARGE SCALE GENOMIC DNA]</scope>
    <source>
        <strain evidence="2">JCM 17017</strain>
    </source>
</reference>
<evidence type="ECO:0000313" key="2">
    <source>
        <dbReference type="Proteomes" id="UP001501624"/>
    </source>
</evidence>
<evidence type="ECO:0000313" key="1">
    <source>
        <dbReference type="EMBL" id="GAA3850715.1"/>
    </source>
</evidence>
<protein>
    <submittedName>
        <fullName evidence="1">Uncharacterized protein</fullName>
    </submittedName>
</protein>
<dbReference type="Proteomes" id="UP001501624">
    <property type="component" value="Unassembled WGS sequence"/>
</dbReference>
<name>A0ABP7JPQ7_9PSEU</name>
<gene>
    <name evidence="1" type="ORF">GCM10022380_81010</name>
</gene>
<keyword evidence="2" id="KW-1185">Reference proteome</keyword>
<organism evidence="1 2">
    <name type="scientific">Amycolatopsis tucumanensis</name>
    <dbReference type="NCBI Taxonomy" id="401106"/>
    <lineage>
        <taxon>Bacteria</taxon>
        <taxon>Bacillati</taxon>
        <taxon>Actinomycetota</taxon>
        <taxon>Actinomycetes</taxon>
        <taxon>Pseudonocardiales</taxon>
        <taxon>Pseudonocardiaceae</taxon>
        <taxon>Amycolatopsis</taxon>
    </lineage>
</organism>
<sequence length="177" mass="20086">MKHVFPPGEVLVAPPHEPAFPGIPTGQPPATVINILDTRPEPDSEDRRREIGLRCRRSVAQWIGIYLEAVYGGAQIRYDWQGDVVHIHDDPWRFSQEPQPRVIRPDDDGRYEIRDVWFALASPLSAQLQHRHGAALAVLAGNAPPRATPEMLTYLTDWPRTGRNTRDNLEKLLARVH</sequence>
<dbReference type="EMBL" id="BAABCM010000019">
    <property type="protein sequence ID" value="GAA3850715.1"/>
    <property type="molecule type" value="Genomic_DNA"/>
</dbReference>
<accession>A0ABP7JPQ7</accession>
<proteinExistence type="predicted"/>
<dbReference type="RefSeq" id="WP_237337597.1">
    <property type="nucleotide sequence ID" value="NZ_BAABCM010000019.1"/>
</dbReference>
<comment type="caution">
    <text evidence="1">The sequence shown here is derived from an EMBL/GenBank/DDBJ whole genome shotgun (WGS) entry which is preliminary data.</text>
</comment>